<evidence type="ECO:0000313" key="4">
    <source>
        <dbReference type="Proteomes" id="UP001501446"/>
    </source>
</evidence>
<evidence type="ECO:0000256" key="2">
    <source>
        <dbReference type="SAM" id="Phobius"/>
    </source>
</evidence>
<keyword evidence="2" id="KW-0812">Transmembrane</keyword>
<dbReference type="RefSeq" id="WP_303381507.1">
    <property type="nucleotide sequence ID" value="NZ_BAABLN010000013.1"/>
</dbReference>
<reference evidence="4" key="1">
    <citation type="journal article" date="2019" name="Int. J. Syst. Evol. Microbiol.">
        <title>The Global Catalogue of Microorganisms (GCM) 10K type strain sequencing project: providing services to taxonomists for standard genome sequencing and annotation.</title>
        <authorList>
            <consortium name="The Broad Institute Genomics Platform"/>
            <consortium name="The Broad Institute Genome Sequencing Center for Infectious Disease"/>
            <person name="Wu L."/>
            <person name="Ma J."/>
        </authorList>
    </citation>
    <scope>NUCLEOTIDE SEQUENCE [LARGE SCALE GENOMIC DNA]</scope>
    <source>
        <strain evidence="4">JCM 18958</strain>
    </source>
</reference>
<keyword evidence="2" id="KW-0472">Membrane</keyword>
<feature type="region of interest" description="Disordered" evidence="1">
    <location>
        <begin position="241"/>
        <end position="262"/>
    </location>
</feature>
<evidence type="ECO:0000256" key="1">
    <source>
        <dbReference type="SAM" id="MobiDB-lite"/>
    </source>
</evidence>
<proteinExistence type="predicted"/>
<dbReference type="Pfam" id="PF07332">
    <property type="entry name" value="Phage_holin_3_6"/>
    <property type="match status" value="1"/>
</dbReference>
<feature type="compositionally biased region" description="Basic and acidic residues" evidence="1">
    <location>
        <begin position="156"/>
        <end position="171"/>
    </location>
</feature>
<evidence type="ECO:0008006" key="5">
    <source>
        <dbReference type="Google" id="ProtNLM"/>
    </source>
</evidence>
<organism evidence="3 4">
    <name type="scientific">Kocuria gwangalliensis</name>
    <dbReference type="NCBI Taxonomy" id="501592"/>
    <lineage>
        <taxon>Bacteria</taxon>
        <taxon>Bacillati</taxon>
        <taxon>Actinomycetota</taxon>
        <taxon>Actinomycetes</taxon>
        <taxon>Micrococcales</taxon>
        <taxon>Micrococcaceae</taxon>
        <taxon>Kocuria</taxon>
    </lineage>
</organism>
<gene>
    <name evidence="3" type="ORF">GCM10025781_12550</name>
</gene>
<feature type="region of interest" description="Disordered" evidence="1">
    <location>
        <begin position="156"/>
        <end position="189"/>
    </location>
</feature>
<dbReference type="Proteomes" id="UP001501446">
    <property type="component" value="Unassembled WGS sequence"/>
</dbReference>
<evidence type="ECO:0000313" key="3">
    <source>
        <dbReference type="EMBL" id="GAA4696242.1"/>
    </source>
</evidence>
<accession>A0ABP8WXM1</accession>
<feature type="transmembrane region" description="Helical" evidence="2">
    <location>
        <begin position="96"/>
        <end position="119"/>
    </location>
</feature>
<keyword evidence="4" id="KW-1185">Reference proteome</keyword>
<feature type="transmembrane region" description="Helical" evidence="2">
    <location>
        <begin position="65"/>
        <end position="90"/>
    </location>
</feature>
<keyword evidence="2" id="KW-1133">Transmembrane helix</keyword>
<protein>
    <recommendedName>
        <fullName evidence="5">Phage holin family protein</fullName>
    </recommendedName>
</protein>
<feature type="region of interest" description="Disordered" evidence="1">
    <location>
        <begin position="1"/>
        <end position="23"/>
    </location>
</feature>
<feature type="compositionally biased region" description="Low complexity" evidence="1">
    <location>
        <begin position="252"/>
        <end position="262"/>
    </location>
</feature>
<name>A0ABP8WXM1_9MICC</name>
<dbReference type="InterPro" id="IPR009937">
    <property type="entry name" value="Phage_holin_3_6"/>
</dbReference>
<dbReference type="EMBL" id="BAABLN010000013">
    <property type="protein sequence ID" value="GAA4696242.1"/>
    <property type="molecule type" value="Genomic_DNA"/>
</dbReference>
<sequence length="292" mass="30982">MSHAVGPESGHTPGARTRATKKPGAASILDVTKVFARLLPKQLKDEAQLAVLELKDKGIKLGVGAALAVVGLVFLGMAVIALIGAAIAGLSNLMPAWLAALLLALLFIVILAILVLVALAKIKSALPLKPEKTLFGLRYDLGVVKEGSAYTEGRVQREMNEAEQQKEREQEAAANDPNQVKPVKPTEEQLRHRLKLRREHLKSLRDDAQNRADSVQAAAQGFVGRTAGTFKSTQDSVKQTFATRGGSQGVPTAGSTSATAGESSLSDRWQPLAVAAAAGSAFLVFLRKLLKK</sequence>
<comment type="caution">
    <text evidence="3">The sequence shown here is derived from an EMBL/GenBank/DDBJ whole genome shotgun (WGS) entry which is preliminary data.</text>
</comment>